<dbReference type="EMBL" id="CP014145">
    <property type="protein sequence ID" value="AMB60519.1"/>
    <property type="molecule type" value="Genomic_DNA"/>
</dbReference>
<dbReference type="OrthoDB" id="7185309at2"/>
<organism evidence="1 2">
    <name type="scientific">Microterricola viridarii</name>
    <dbReference type="NCBI Taxonomy" id="412690"/>
    <lineage>
        <taxon>Bacteria</taxon>
        <taxon>Bacillati</taxon>
        <taxon>Actinomycetota</taxon>
        <taxon>Actinomycetes</taxon>
        <taxon>Micrococcales</taxon>
        <taxon>Microbacteriaceae</taxon>
        <taxon>Microterricola</taxon>
    </lineage>
</organism>
<proteinExistence type="predicted"/>
<protein>
    <submittedName>
        <fullName evidence="1">Alkylmercury lyase</fullName>
    </submittedName>
</protein>
<keyword evidence="1" id="KW-0456">Lyase</keyword>
<dbReference type="Proteomes" id="UP000058305">
    <property type="component" value="Chromosome"/>
</dbReference>
<reference evidence="2" key="2">
    <citation type="submission" date="2016-01" db="EMBL/GenBank/DDBJ databases">
        <title>First complete genome sequence of a species in the genus Microterricola, an extremophilic cold active enzyme producing strain ERGS5:02 isolated from Sikkim Himalaya.</title>
        <authorList>
            <person name="Kumar R."/>
            <person name="Singh D."/>
            <person name="Swarnkar M.K."/>
        </authorList>
    </citation>
    <scope>NUCLEOTIDE SEQUENCE [LARGE SCALE GENOMIC DNA]</scope>
    <source>
        <strain evidence="2">ERGS5:02</strain>
    </source>
</reference>
<evidence type="ECO:0000313" key="2">
    <source>
        <dbReference type="Proteomes" id="UP000058305"/>
    </source>
</evidence>
<dbReference type="AlphaFoldDB" id="A0A0Y0P8D0"/>
<name>A0A0Y0P8D0_9MICO</name>
<dbReference type="RefSeq" id="WP_067232699.1">
    <property type="nucleotide sequence ID" value="NZ_CP014145.1"/>
</dbReference>
<sequence length="106" mass="10910">MRIELLHIDGCPNTGPAESRLREAVASAGLDGVAEVGTRLLSTPDDAGAAFFAGSPTFLLDGADLFPGADRTTDLACRVYPTDAGLAGAPTVDQLRAALLAATRQR</sequence>
<keyword evidence="2" id="KW-1185">Reference proteome</keyword>
<dbReference type="KEGG" id="mvd:AWU67_12110"/>
<reference evidence="1 2" key="1">
    <citation type="journal article" date="2016" name="J. Biotechnol.">
        <title>First complete genome sequence of a species in the genus Microterricola, an extremophilic cold active enzyme producing bacterial strain ERGS5:02 isolated from Sikkim Himalaya.</title>
        <authorList>
            <person name="Himanshu"/>
            <person name="Swarnkar M.K."/>
            <person name="Singh D."/>
            <person name="Kumar R."/>
        </authorList>
    </citation>
    <scope>NUCLEOTIDE SEQUENCE [LARGE SCALE GENOMIC DNA]</scope>
    <source>
        <strain evidence="1 2">ERGS5:02</strain>
    </source>
</reference>
<dbReference type="GO" id="GO:0016829">
    <property type="term" value="F:lyase activity"/>
    <property type="evidence" value="ECO:0007669"/>
    <property type="project" value="UniProtKB-KW"/>
</dbReference>
<evidence type="ECO:0000313" key="1">
    <source>
        <dbReference type="EMBL" id="AMB60519.1"/>
    </source>
</evidence>
<gene>
    <name evidence="1" type="ORF">AWU67_12110</name>
</gene>
<accession>A0A0Y0P8D0</accession>